<dbReference type="SUPFAM" id="SSF51735">
    <property type="entry name" value="NAD(P)-binding Rossmann-fold domains"/>
    <property type="match status" value="1"/>
</dbReference>
<evidence type="ECO:0000259" key="5">
    <source>
        <dbReference type="SMART" id="SM00822"/>
    </source>
</evidence>
<evidence type="ECO:0000256" key="4">
    <source>
        <dbReference type="SAM" id="Phobius"/>
    </source>
</evidence>
<dbReference type="PRINTS" id="PR00080">
    <property type="entry name" value="SDRFAMILY"/>
</dbReference>
<dbReference type="SMART" id="SM00822">
    <property type="entry name" value="PKS_KR"/>
    <property type="match status" value="1"/>
</dbReference>
<evidence type="ECO:0000256" key="2">
    <source>
        <dbReference type="ARBA" id="ARBA00023002"/>
    </source>
</evidence>
<dbReference type="PANTHER" id="PTHR44196">
    <property type="entry name" value="DEHYDROGENASE/REDUCTASE SDR FAMILY MEMBER 7B"/>
    <property type="match status" value="1"/>
</dbReference>
<dbReference type="Proteomes" id="UP000830198">
    <property type="component" value="Chromosome"/>
</dbReference>
<dbReference type="PANTHER" id="PTHR44196:SF1">
    <property type="entry name" value="DEHYDROGENASE_REDUCTASE SDR FAMILY MEMBER 7B"/>
    <property type="match status" value="1"/>
</dbReference>
<keyword evidence="2" id="KW-0560">Oxidoreductase</keyword>
<dbReference type="Gene3D" id="3.40.50.720">
    <property type="entry name" value="NAD(P)-binding Rossmann-like Domain"/>
    <property type="match status" value="1"/>
</dbReference>
<evidence type="ECO:0000256" key="1">
    <source>
        <dbReference type="ARBA" id="ARBA00006484"/>
    </source>
</evidence>
<dbReference type="Pfam" id="PF00106">
    <property type="entry name" value="adh_short"/>
    <property type="match status" value="1"/>
</dbReference>
<accession>A0ABY4HV27</accession>
<proteinExistence type="inferred from homology"/>
<dbReference type="RefSeq" id="WP_247810008.1">
    <property type="nucleotide sequence ID" value="NZ_CP095855.1"/>
</dbReference>
<evidence type="ECO:0000313" key="6">
    <source>
        <dbReference type="EMBL" id="UPK67642.1"/>
    </source>
</evidence>
<comment type="similarity">
    <text evidence="1 3">Belongs to the short-chain dehydrogenases/reductases (SDR) family.</text>
</comment>
<keyword evidence="4" id="KW-0812">Transmembrane</keyword>
<evidence type="ECO:0000256" key="3">
    <source>
        <dbReference type="RuleBase" id="RU000363"/>
    </source>
</evidence>
<keyword evidence="4" id="KW-1133">Transmembrane helix</keyword>
<reference evidence="6 7" key="1">
    <citation type="submission" date="2022-04" db="EMBL/GenBank/DDBJ databases">
        <title>The arsenic-methylating capacity of Chitinophaga filiformis YT5 during chitin decomposition.</title>
        <authorList>
            <person name="Chen G."/>
            <person name="Liang Y."/>
        </authorList>
    </citation>
    <scope>NUCLEOTIDE SEQUENCE [LARGE SCALE GENOMIC DNA]</scope>
    <source>
        <strain evidence="6 7">YT5</strain>
    </source>
</reference>
<name>A0ABY4HV27_CHIFI</name>
<dbReference type="PRINTS" id="PR00081">
    <property type="entry name" value="GDHRDH"/>
</dbReference>
<protein>
    <submittedName>
        <fullName evidence="6">SDR family oxidoreductase</fullName>
    </submittedName>
</protein>
<dbReference type="EMBL" id="CP095855">
    <property type="protein sequence ID" value="UPK67642.1"/>
    <property type="molecule type" value="Genomic_DNA"/>
</dbReference>
<dbReference type="NCBIfam" id="NF004792">
    <property type="entry name" value="PRK06139.1"/>
    <property type="match status" value="1"/>
</dbReference>
<keyword evidence="4" id="KW-0472">Membrane</keyword>
<dbReference type="InterPro" id="IPR036291">
    <property type="entry name" value="NAD(P)-bd_dom_sf"/>
</dbReference>
<evidence type="ECO:0000313" key="7">
    <source>
        <dbReference type="Proteomes" id="UP000830198"/>
    </source>
</evidence>
<feature type="transmembrane region" description="Helical" evidence="4">
    <location>
        <begin position="303"/>
        <end position="321"/>
    </location>
</feature>
<organism evidence="6 7">
    <name type="scientific">Chitinophaga filiformis</name>
    <name type="common">Myxococcus filiformis</name>
    <name type="synonym">Flexibacter filiformis</name>
    <dbReference type="NCBI Taxonomy" id="104663"/>
    <lineage>
        <taxon>Bacteria</taxon>
        <taxon>Pseudomonadati</taxon>
        <taxon>Bacteroidota</taxon>
        <taxon>Chitinophagia</taxon>
        <taxon>Chitinophagales</taxon>
        <taxon>Chitinophagaceae</taxon>
        <taxon>Chitinophaga</taxon>
    </lineage>
</organism>
<sequence>MENNITGKVIVITGASSGAGRAIALHLAQDGAFLVLASRNETVLEELATECRDLGTKALVVPTDVTDHSSVWQLARTAYDWKGRIDVWVNNAGVLAAGTFEKMPWENHQRVIATNLLGYMSGAHAVLPYFKYQQRGILINNISIGGFLPVPFGGAYSASKFALRGFFEALKAELTDWPHIHVVDLFSAFLDTPGIHHASNYTGKVLKSAPPVYDPMIIAQAAKAAILHPKSTKYPGAASLLFKLGHAIAPELTVKLAGRLMKMYLRKAESASSTDGNLFNTVNFAMSTNGNTKPRIKPGTKRLLKAWALLAGAGFAVYLIAGRKNKRHAR</sequence>
<dbReference type="InterPro" id="IPR057326">
    <property type="entry name" value="KR_dom"/>
</dbReference>
<keyword evidence="7" id="KW-1185">Reference proteome</keyword>
<feature type="domain" description="Ketoreductase" evidence="5">
    <location>
        <begin position="8"/>
        <end position="150"/>
    </location>
</feature>
<dbReference type="InterPro" id="IPR002347">
    <property type="entry name" value="SDR_fam"/>
</dbReference>
<gene>
    <name evidence="6" type="ORF">MYF79_22095</name>
</gene>